<dbReference type="InterPro" id="IPR000014">
    <property type="entry name" value="PAS"/>
</dbReference>
<feature type="coiled-coil region" evidence="3">
    <location>
        <begin position="124"/>
        <end position="162"/>
    </location>
</feature>
<dbReference type="EMBL" id="JAAYEE010000253">
    <property type="protein sequence ID" value="NLW36437.1"/>
    <property type="molecule type" value="Genomic_DNA"/>
</dbReference>
<dbReference type="PRINTS" id="PR00344">
    <property type="entry name" value="BCTRLSENSOR"/>
</dbReference>
<organism evidence="6 7">
    <name type="scientific">Syntrophorhabdus aromaticivorans</name>
    <dbReference type="NCBI Taxonomy" id="328301"/>
    <lineage>
        <taxon>Bacteria</taxon>
        <taxon>Pseudomonadati</taxon>
        <taxon>Thermodesulfobacteriota</taxon>
        <taxon>Syntrophorhabdia</taxon>
        <taxon>Syntrophorhabdales</taxon>
        <taxon>Syntrophorhabdaceae</taxon>
        <taxon>Syntrophorhabdus</taxon>
    </lineage>
</organism>
<dbReference type="Pfam" id="PF02518">
    <property type="entry name" value="HATPase_c"/>
    <property type="match status" value="1"/>
</dbReference>
<sequence>MKEQDIEQELDKRVRELTCLYKVGKEIRSDCNLEPVLINTTSHLIEAMQFPESASAAIHFDGQDYTVKPVSKENVTGSFACDLIIRRAKRGTIEVYYLEDHLFLDEEKRLIDEIGLRISKKIERVELTEELRHHAGKMEKLVEEKTRELEKSKKRYEDLFMDAPVPLLISRLNGDIMKANHAFYRLLGYPEDESVRLNFVKNNLYENMSVRADIYKKLMEEGCVEGLELTLLDRNGKPIPVIGSNIFLDLDGERCIESVYKDIRVRKELERKLIEHNENLEKNVRERTRDLENQTNLLIKKNQELISLAEKLKESKTRIQALFQAITDTVTVIDPEMNIIMSNQKTVGKKGKCYKKIFGLEQRCDDCLAARVFEERSSVSQEKVIDDEYYLLQAYPIFDAKCDISAILEISRVITKEKNMEKQLLQADKLASLGQLVSGIGHEINNPNTFIRGNLYIVQEAMKDIFPILDEYHRKHPNLKIARLNYEIFQKNIPILIDDMVEGANRIKGIVDGLKKFAKRDEGLLNETVDINLITEACLRLVDNQVRRTADVRVNLDPNLPAVLGNSQKLQQVIVNILINASQAIDKPHGAIHVFSRFDDTQVTLEISDDGAGMDEKTTKLIFDPFFTTKRRQGGTGLGLSIVYGIIKEHGGTITVESKPGIGTTFSISIPRIQEV</sequence>
<name>A0A971S2L9_9BACT</name>
<dbReference type="Pfam" id="PF13426">
    <property type="entry name" value="PAS_9"/>
    <property type="match status" value="1"/>
</dbReference>
<dbReference type="InterPro" id="IPR036890">
    <property type="entry name" value="HATPase_C_sf"/>
</dbReference>
<dbReference type="InterPro" id="IPR035965">
    <property type="entry name" value="PAS-like_dom_sf"/>
</dbReference>
<evidence type="ECO:0000259" key="4">
    <source>
        <dbReference type="PROSITE" id="PS50109"/>
    </source>
</evidence>
<dbReference type="EC" id="2.7.13.3" evidence="2"/>
<evidence type="ECO:0000313" key="6">
    <source>
        <dbReference type="EMBL" id="NLW36437.1"/>
    </source>
</evidence>
<dbReference type="AlphaFoldDB" id="A0A971S2L9"/>
<dbReference type="PANTHER" id="PTHR43065:SF42">
    <property type="entry name" value="TWO-COMPONENT SENSOR PPRA"/>
    <property type="match status" value="1"/>
</dbReference>
<dbReference type="PANTHER" id="PTHR43065">
    <property type="entry name" value="SENSOR HISTIDINE KINASE"/>
    <property type="match status" value="1"/>
</dbReference>
<dbReference type="SUPFAM" id="SSF55874">
    <property type="entry name" value="ATPase domain of HSP90 chaperone/DNA topoisomerase II/histidine kinase"/>
    <property type="match status" value="1"/>
</dbReference>
<accession>A0A971S2L9</accession>
<gene>
    <name evidence="6" type="ORF">GXY80_13335</name>
</gene>
<dbReference type="PROSITE" id="PS50112">
    <property type="entry name" value="PAS"/>
    <property type="match status" value="1"/>
</dbReference>
<comment type="caution">
    <text evidence="6">The sequence shown here is derived from an EMBL/GenBank/DDBJ whole genome shotgun (WGS) entry which is preliminary data.</text>
</comment>
<dbReference type="Gene3D" id="3.30.450.20">
    <property type="entry name" value="PAS domain"/>
    <property type="match status" value="2"/>
</dbReference>
<dbReference type="CDD" id="cd00130">
    <property type="entry name" value="PAS"/>
    <property type="match status" value="1"/>
</dbReference>
<dbReference type="InterPro" id="IPR004358">
    <property type="entry name" value="Sig_transdc_His_kin-like_C"/>
</dbReference>
<dbReference type="NCBIfam" id="TIGR00229">
    <property type="entry name" value="sensory_box"/>
    <property type="match status" value="1"/>
</dbReference>
<evidence type="ECO:0000313" key="7">
    <source>
        <dbReference type="Proteomes" id="UP000777265"/>
    </source>
</evidence>
<evidence type="ECO:0000256" key="1">
    <source>
        <dbReference type="ARBA" id="ARBA00000085"/>
    </source>
</evidence>
<feature type="coiled-coil region" evidence="3">
    <location>
        <begin position="266"/>
        <end position="297"/>
    </location>
</feature>
<evidence type="ECO:0000259" key="5">
    <source>
        <dbReference type="PROSITE" id="PS50112"/>
    </source>
</evidence>
<feature type="domain" description="PAS" evidence="5">
    <location>
        <begin position="152"/>
        <end position="193"/>
    </location>
</feature>
<dbReference type="PROSITE" id="PS50109">
    <property type="entry name" value="HIS_KIN"/>
    <property type="match status" value="1"/>
</dbReference>
<dbReference type="Proteomes" id="UP000777265">
    <property type="component" value="Unassembled WGS sequence"/>
</dbReference>
<proteinExistence type="predicted"/>
<dbReference type="InterPro" id="IPR005467">
    <property type="entry name" value="His_kinase_dom"/>
</dbReference>
<evidence type="ECO:0000256" key="2">
    <source>
        <dbReference type="ARBA" id="ARBA00012438"/>
    </source>
</evidence>
<feature type="domain" description="Histidine kinase" evidence="4">
    <location>
        <begin position="439"/>
        <end position="674"/>
    </location>
</feature>
<dbReference type="GO" id="GO:0004673">
    <property type="term" value="F:protein histidine kinase activity"/>
    <property type="evidence" value="ECO:0007669"/>
    <property type="project" value="UniProtKB-EC"/>
</dbReference>
<dbReference type="SMART" id="SM00387">
    <property type="entry name" value="HATPase_c"/>
    <property type="match status" value="1"/>
</dbReference>
<evidence type="ECO:0000256" key="3">
    <source>
        <dbReference type="SAM" id="Coils"/>
    </source>
</evidence>
<dbReference type="SUPFAM" id="SSF55785">
    <property type="entry name" value="PYP-like sensor domain (PAS domain)"/>
    <property type="match status" value="1"/>
</dbReference>
<dbReference type="Gene3D" id="1.10.287.130">
    <property type="match status" value="1"/>
</dbReference>
<keyword evidence="3" id="KW-0175">Coiled coil</keyword>
<protein>
    <recommendedName>
        <fullName evidence="2">histidine kinase</fullName>
        <ecNumber evidence="2">2.7.13.3</ecNumber>
    </recommendedName>
</protein>
<reference evidence="6" key="2">
    <citation type="submission" date="2020-01" db="EMBL/GenBank/DDBJ databases">
        <authorList>
            <person name="Campanaro S."/>
        </authorList>
    </citation>
    <scope>NUCLEOTIDE SEQUENCE</scope>
    <source>
        <strain evidence="6">AS06rmzACSIP_7</strain>
    </source>
</reference>
<dbReference type="InterPro" id="IPR003594">
    <property type="entry name" value="HATPase_dom"/>
</dbReference>
<dbReference type="Gene3D" id="3.30.565.10">
    <property type="entry name" value="Histidine kinase-like ATPase, C-terminal domain"/>
    <property type="match status" value="1"/>
</dbReference>
<reference evidence="6" key="1">
    <citation type="journal article" date="2020" name="Biotechnol. Biofuels">
        <title>New insights from the biogas microbiome by comprehensive genome-resolved metagenomics of nearly 1600 species originating from multiple anaerobic digesters.</title>
        <authorList>
            <person name="Campanaro S."/>
            <person name="Treu L."/>
            <person name="Rodriguez-R L.M."/>
            <person name="Kovalovszki A."/>
            <person name="Ziels R.M."/>
            <person name="Maus I."/>
            <person name="Zhu X."/>
            <person name="Kougias P.G."/>
            <person name="Basile A."/>
            <person name="Luo G."/>
            <person name="Schluter A."/>
            <person name="Konstantinidis K.T."/>
            <person name="Angelidaki I."/>
        </authorList>
    </citation>
    <scope>NUCLEOTIDE SEQUENCE</scope>
    <source>
        <strain evidence="6">AS06rmzACSIP_7</strain>
    </source>
</reference>
<comment type="catalytic activity">
    <reaction evidence="1">
        <text>ATP + protein L-histidine = ADP + protein N-phospho-L-histidine.</text>
        <dbReference type="EC" id="2.7.13.3"/>
    </reaction>
</comment>